<dbReference type="GeneID" id="110990467"/>
<sequence length="930" mass="102842">MYFLGILSVFTMPSAGAVAAPSIIPLRVPQPGRTANQVDTNTLIEIKSETPDAIIYLTTNGNRPDPYRKADKNTIKYKGPFLLNEGKRTIKAIAVSRYIDRRSESHVVSKVFTVSYANPEPEAYEDDEASFIMDSRPRSSLRRSHQFSDVDDIIDVTRSTNHLSLSKSYQGLGNSGMTGPYNAWGSTAPTQALTTLQKNPDYMFHYHMHQQTSPRQSQPPVQYHQPPQPQPPQQPQHVQPPVIVDPYANSWRPVSVPLPAVLNQEIGTQTVGLFYPTHEQLSRRERDVEDVRMMRESSTSMKTEKPNLMETSPGKGYWKKQLGHIVAHLEAFTQKEAEFRADIGKPKMGKITSASVEDDGVDVTITISLESHTDTPAVRPNRASIARKEALLTKSLAKDSESDSPYGKAKKKPLTKKLAAKKKAAEEERLSEEDRYLFKEVGPKGDGDPDNVQDLLDDGADPNCANKDGVPVLIVATINNHAESLPVLIDAGARVSAKAPSRKGNTALHEAVLLGPDGQEAIESLLEGGASAKAKNAKGETPYDLAVKNGYDSIVALFASSMGQDMLDKMSDTKKGSKDKAGRGKAKKAKAEEEDSEEEYVVKKRKAYKEKRPQDKGTVVAASPFDAQADAEKLRKAMKGLGTDEKSIIEVVTHRSNVQRQKISKQFKQMFGKDLIKEFKGELSGKLLDVVNGLMMTPEKYDAYQLHKAIKGLGTDEAVLIEILCTRSNASIDAIKSAYETAYNQNLEEDVADDTSGNFQRLLVSVLQGARPEGDEVDPDKAQADAMALYKAGEDKWGTDESRFNVIIMSRSYAQLRATFEEYAKISKNDIEQAIKKEMSGDLKEGMLTVVRCVRNKHKFFADKLYKCMKGLGTDDDSLMRILISRCEVDMQNVKAEFQKAYNQTLGKFIADDTSGDYKRILVALVGGES</sequence>
<feature type="compositionally biased region" description="Basic residues" evidence="8">
    <location>
        <begin position="408"/>
        <end position="422"/>
    </location>
</feature>
<feature type="region of interest" description="Disordered" evidence="8">
    <location>
        <begin position="396"/>
        <end position="432"/>
    </location>
</feature>
<gene>
    <name evidence="11" type="primary">LOC110990467</name>
</gene>
<dbReference type="FunFam" id="1.10.220.10:FF:000002">
    <property type="entry name" value="Annexin"/>
    <property type="match status" value="1"/>
</dbReference>
<dbReference type="InterPro" id="IPR001464">
    <property type="entry name" value="Annexin"/>
</dbReference>
<dbReference type="GO" id="GO:0005544">
    <property type="term" value="F:calcium-dependent phospholipid binding"/>
    <property type="evidence" value="ECO:0007669"/>
    <property type="project" value="UniProtKB-KW"/>
</dbReference>
<feature type="chain" id="PRO_5034858360" description="Annexin" evidence="9">
    <location>
        <begin position="20"/>
        <end position="930"/>
    </location>
</feature>
<dbReference type="PRINTS" id="PR00196">
    <property type="entry name" value="ANNEXIN"/>
</dbReference>
<evidence type="ECO:0000256" key="4">
    <source>
        <dbReference type="ARBA" id="ARBA00023216"/>
    </source>
</evidence>
<feature type="repeat" description="ANK" evidence="6">
    <location>
        <begin position="503"/>
        <end position="537"/>
    </location>
</feature>
<evidence type="ECO:0000256" key="6">
    <source>
        <dbReference type="PROSITE-ProRule" id="PRU00023"/>
    </source>
</evidence>
<dbReference type="PANTHER" id="PTHR16058:SF4">
    <property type="entry name" value="DOUBLE ZINC RIBBON AND ANKYRIN REPEAT-CONTAINING PROTEIN 1"/>
    <property type="match status" value="1"/>
</dbReference>
<feature type="region of interest" description="Disordered" evidence="8">
    <location>
        <begin position="209"/>
        <end position="241"/>
    </location>
</feature>
<dbReference type="InterPro" id="IPR018502">
    <property type="entry name" value="Annexin_repeat"/>
</dbReference>
<reference evidence="11" key="1">
    <citation type="submission" date="2025-08" db="UniProtKB">
        <authorList>
            <consortium name="RefSeq"/>
        </authorList>
    </citation>
    <scope>IDENTIFICATION</scope>
</reference>
<dbReference type="GO" id="GO:0005509">
    <property type="term" value="F:calcium ion binding"/>
    <property type="evidence" value="ECO:0007669"/>
    <property type="project" value="InterPro"/>
</dbReference>
<dbReference type="InterPro" id="IPR002110">
    <property type="entry name" value="Ankyrin_rpt"/>
</dbReference>
<evidence type="ECO:0000256" key="3">
    <source>
        <dbReference type="ARBA" id="ARBA00022837"/>
    </source>
</evidence>
<keyword evidence="5 7" id="KW-0111">Calcium/phospholipid-binding</keyword>
<dbReference type="PROSITE" id="PS50088">
    <property type="entry name" value="ANK_REPEAT"/>
    <property type="match status" value="1"/>
</dbReference>
<proteinExistence type="inferred from homology"/>
<organism evidence="10 11">
    <name type="scientific">Acanthaster planci</name>
    <name type="common">Crown-of-thorns starfish</name>
    <dbReference type="NCBI Taxonomy" id="133434"/>
    <lineage>
        <taxon>Eukaryota</taxon>
        <taxon>Metazoa</taxon>
        <taxon>Echinodermata</taxon>
        <taxon>Eleutherozoa</taxon>
        <taxon>Asterozoa</taxon>
        <taxon>Asteroidea</taxon>
        <taxon>Valvatacea</taxon>
        <taxon>Valvatida</taxon>
        <taxon>Acanthasteridae</taxon>
        <taxon>Acanthaster</taxon>
    </lineage>
</organism>
<evidence type="ECO:0000256" key="2">
    <source>
        <dbReference type="ARBA" id="ARBA00022737"/>
    </source>
</evidence>
<dbReference type="PROSITE" id="PS50297">
    <property type="entry name" value="ANK_REP_REGION"/>
    <property type="match status" value="1"/>
</dbReference>
<dbReference type="Pfam" id="PF12796">
    <property type="entry name" value="Ank_2"/>
    <property type="match status" value="1"/>
</dbReference>
<dbReference type="FunFam" id="1.10.220.10:FF:000001">
    <property type="entry name" value="Annexin"/>
    <property type="match status" value="1"/>
</dbReference>
<dbReference type="FunFam" id="1.10.220.10:FF:000003">
    <property type="entry name" value="Annexin"/>
    <property type="match status" value="1"/>
</dbReference>
<evidence type="ECO:0000313" key="11">
    <source>
        <dbReference type="RefSeq" id="XP_022111169.1"/>
    </source>
</evidence>
<keyword evidence="9" id="KW-0732">Signal</keyword>
<dbReference type="Proteomes" id="UP000694845">
    <property type="component" value="Unplaced"/>
</dbReference>
<dbReference type="InterPro" id="IPR026876">
    <property type="entry name" value="Fn3_assoc_repeat"/>
</dbReference>
<dbReference type="PANTHER" id="PTHR16058">
    <property type="entry name" value="DOUBLE ZINC RIBBON AND ANKYRIN REPEAT-CONTAINING PROTEIN 1"/>
    <property type="match status" value="1"/>
</dbReference>
<dbReference type="InterPro" id="IPR037104">
    <property type="entry name" value="Annexin_sf"/>
</dbReference>
<feature type="region of interest" description="Disordered" evidence="8">
    <location>
        <begin position="569"/>
        <end position="598"/>
    </location>
</feature>
<feature type="compositionally biased region" description="Low complexity" evidence="8">
    <location>
        <begin position="216"/>
        <end position="225"/>
    </location>
</feature>
<dbReference type="SUPFAM" id="SSF48403">
    <property type="entry name" value="Ankyrin repeat"/>
    <property type="match status" value="1"/>
</dbReference>
<dbReference type="SUPFAM" id="SSF47874">
    <property type="entry name" value="Annexin"/>
    <property type="match status" value="1"/>
</dbReference>
<keyword evidence="6" id="KW-0040">ANK repeat</keyword>
<comment type="domain">
    <text evidence="7">A pair of annexin repeats may form one binding site for calcium and phospholipid.</text>
</comment>
<dbReference type="RefSeq" id="XP_022111169.1">
    <property type="nucleotide sequence ID" value="XM_022255477.1"/>
</dbReference>
<dbReference type="Gene3D" id="1.25.40.20">
    <property type="entry name" value="Ankyrin repeat-containing domain"/>
    <property type="match status" value="1"/>
</dbReference>
<dbReference type="OrthoDB" id="37886at2759"/>
<dbReference type="SMART" id="SM00248">
    <property type="entry name" value="ANK"/>
    <property type="match status" value="3"/>
</dbReference>
<feature type="region of interest" description="Disordered" evidence="8">
    <location>
        <begin position="295"/>
        <end position="315"/>
    </location>
</feature>
<dbReference type="FunFam" id="1.10.220.10:FF:000004">
    <property type="entry name" value="Annexin"/>
    <property type="match status" value="1"/>
</dbReference>
<dbReference type="AlphaFoldDB" id="A0A8B8A0G3"/>
<dbReference type="Gene3D" id="1.10.220.10">
    <property type="entry name" value="Annexin"/>
    <property type="match status" value="4"/>
</dbReference>
<evidence type="ECO:0000256" key="7">
    <source>
        <dbReference type="RuleBase" id="RU003540"/>
    </source>
</evidence>
<dbReference type="KEGG" id="aplc:110990467"/>
<keyword evidence="2 7" id="KW-0677">Repeat</keyword>
<evidence type="ECO:0000256" key="1">
    <source>
        <dbReference type="ARBA" id="ARBA00007831"/>
    </source>
</evidence>
<dbReference type="Pfam" id="PF13287">
    <property type="entry name" value="Fn3_assoc"/>
    <property type="match status" value="1"/>
</dbReference>
<evidence type="ECO:0000256" key="9">
    <source>
        <dbReference type="SAM" id="SignalP"/>
    </source>
</evidence>
<keyword evidence="3 7" id="KW-0106">Calcium</keyword>
<protein>
    <recommendedName>
        <fullName evidence="7">Annexin</fullName>
    </recommendedName>
</protein>
<dbReference type="SMART" id="SM00335">
    <property type="entry name" value="ANX"/>
    <property type="match status" value="4"/>
</dbReference>
<name>A0A8B8A0G3_ACAPL</name>
<feature type="compositionally biased region" description="Basic and acidic residues" evidence="8">
    <location>
        <begin position="569"/>
        <end position="582"/>
    </location>
</feature>
<keyword evidence="4 7" id="KW-0041">Annexin</keyword>
<accession>A0A8B8A0G3</accession>
<evidence type="ECO:0000313" key="10">
    <source>
        <dbReference type="Proteomes" id="UP000694845"/>
    </source>
</evidence>
<dbReference type="InterPro" id="IPR052481">
    <property type="entry name" value="DZAN1"/>
</dbReference>
<dbReference type="Pfam" id="PF00191">
    <property type="entry name" value="Annexin"/>
    <property type="match status" value="4"/>
</dbReference>
<evidence type="ECO:0000256" key="8">
    <source>
        <dbReference type="SAM" id="MobiDB-lite"/>
    </source>
</evidence>
<evidence type="ECO:0000256" key="5">
    <source>
        <dbReference type="ARBA" id="ARBA00023302"/>
    </source>
</evidence>
<dbReference type="PROSITE" id="PS00223">
    <property type="entry name" value="ANNEXIN_1"/>
    <property type="match status" value="2"/>
</dbReference>
<feature type="compositionally biased region" description="Basic and acidic residues" evidence="8">
    <location>
        <begin position="423"/>
        <end position="432"/>
    </location>
</feature>
<dbReference type="InterPro" id="IPR036770">
    <property type="entry name" value="Ankyrin_rpt-contain_sf"/>
</dbReference>
<comment type="similarity">
    <text evidence="1 7">Belongs to the annexin family.</text>
</comment>
<dbReference type="PROSITE" id="PS51897">
    <property type="entry name" value="ANNEXIN_2"/>
    <property type="match status" value="4"/>
</dbReference>
<keyword evidence="10" id="KW-1185">Reference proteome</keyword>
<dbReference type="InterPro" id="IPR018252">
    <property type="entry name" value="Annexin_repeat_CS"/>
</dbReference>
<feature type="signal peptide" evidence="9">
    <location>
        <begin position="1"/>
        <end position="19"/>
    </location>
</feature>